<evidence type="ECO:0008006" key="5">
    <source>
        <dbReference type="Google" id="ProtNLM"/>
    </source>
</evidence>
<feature type="region of interest" description="Disordered" evidence="1">
    <location>
        <begin position="31"/>
        <end position="123"/>
    </location>
</feature>
<proteinExistence type="predicted"/>
<dbReference type="EnsemblFungi" id="PTTG_04126-t43_1">
    <property type="protein sequence ID" value="PTTG_04126-t43_1-p1"/>
    <property type="gene ID" value="PTTG_04126"/>
</dbReference>
<dbReference type="EMBL" id="ADAS02000125">
    <property type="protein sequence ID" value="OAV89520.1"/>
    <property type="molecule type" value="Genomic_DNA"/>
</dbReference>
<reference evidence="2" key="1">
    <citation type="submission" date="2009-11" db="EMBL/GenBank/DDBJ databases">
        <authorList>
            <consortium name="The Broad Institute Genome Sequencing Platform"/>
            <person name="Ward D."/>
            <person name="Feldgarden M."/>
            <person name="Earl A."/>
            <person name="Young S.K."/>
            <person name="Zeng Q."/>
            <person name="Koehrsen M."/>
            <person name="Alvarado L."/>
            <person name="Berlin A."/>
            <person name="Bochicchio J."/>
            <person name="Borenstein D."/>
            <person name="Chapman S.B."/>
            <person name="Chen Z."/>
            <person name="Engels R."/>
            <person name="Freedman E."/>
            <person name="Gellesch M."/>
            <person name="Goldberg J."/>
            <person name="Griggs A."/>
            <person name="Gujja S."/>
            <person name="Heilman E."/>
            <person name="Heiman D."/>
            <person name="Hepburn T."/>
            <person name="Howarth C."/>
            <person name="Jen D."/>
            <person name="Larson L."/>
            <person name="Lewis B."/>
            <person name="Mehta T."/>
            <person name="Park D."/>
            <person name="Pearson M."/>
            <person name="Roberts A."/>
            <person name="Saif S."/>
            <person name="Shea T."/>
            <person name="Shenoy N."/>
            <person name="Sisk P."/>
            <person name="Stolte C."/>
            <person name="Sykes S."/>
            <person name="Thomson T."/>
            <person name="Walk T."/>
            <person name="White J."/>
            <person name="Yandava C."/>
            <person name="Izard J."/>
            <person name="Baranova O.V."/>
            <person name="Blanton J.M."/>
            <person name="Tanner A.C."/>
            <person name="Dewhirst F.E."/>
            <person name="Haas B."/>
            <person name="Nusbaum C."/>
            <person name="Birren B."/>
        </authorList>
    </citation>
    <scope>NUCLEOTIDE SEQUENCE [LARGE SCALE GENOMIC DNA]</scope>
    <source>
        <strain evidence="2">1-1 BBBD Race 1</strain>
    </source>
</reference>
<name>A0A0C4ETJ7_PUCT1</name>
<sequence length="560" mass="61942">MSTRRTTAPEDLLAITNPNAIIRAANAEKRRLKQLESSLHSDPSPDNTSPEGLESLASSNKTVRPDSLPPALLAPIQSINPTSTPLVAQPSQPHPPSKQTRLNSSRPMEQHQQGQSGAPPPDYMKMLVDAQLAVVDQARKDRHAAREEREANAARMARMEEATLALIQSVQQSPPTSAPTTRSAEAELPQIRTSDAPCYTGPAQAVEPFLKWIHRVQVFFATKAIESDVNKIWVVGSFIDETNLLSVYANKVNSYVGKSWQEFKERLFEVAITPDWREELHKRIVQLRMLDSEDFMSYSIRARTLQRMINFDKPPHKDPSALGDLELARLVMYGMPDELKAMVKNFKLLKAANFKYGKFKMCTNGYYQSLPKRQAFCSRAPAATSNQTATGSTNKTVWRVHAFLDSQGRCHFCKKCCGSAPGACKNPIDRSFIKIPDTFVAPPKPADYQRPAALGPLGPTPGRPTQHPAGCPGPWATSVAAASEVEGGDDHPANLFPDNLELNEDQVSALQEIREEELLEEWDNGPRAPEFEASLVALYAQLAGMSLRCVPALMPKLNQF</sequence>
<reference evidence="3 4" key="3">
    <citation type="journal article" date="2017" name="G3 (Bethesda)">
        <title>Comparative analysis highlights variable genome content of wheat rusts and divergence of the mating loci.</title>
        <authorList>
            <person name="Cuomo C.A."/>
            <person name="Bakkeren G."/>
            <person name="Khalil H.B."/>
            <person name="Panwar V."/>
            <person name="Joly D."/>
            <person name="Linning R."/>
            <person name="Sakthikumar S."/>
            <person name="Song X."/>
            <person name="Adiconis X."/>
            <person name="Fan L."/>
            <person name="Goldberg J.M."/>
            <person name="Levin J.Z."/>
            <person name="Young S."/>
            <person name="Zeng Q."/>
            <person name="Anikster Y."/>
            <person name="Bruce M."/>
            <person name="Wang M."/>
            <person name="Yin C."/>
            <person name="McCallum B."/>
            <person name="Szabo L.J."/>
            <person name="Hulbert S."/>
            <person name="Chen X."/>
            <person name="Fellers J.P."/>
        </authorList>
    </citation>
    <scope>NUCLEOTIDE SEQUENCE</scope>
    <source>
        <strain evidence="3">isolate 1-1 / race 1 (BBBD)</strain>
        <strain evidence="4">Isolate 1-1 / race 1 (BBBD)</strain>
    </source>
</reference>
<evidence type="ECO:0000313" key="3">
    <source>
        <dbReference type="EnsemblFungi" id="PTTG_04126-t43_1-p1"/>
    </source>
</evidence>
<gene>
    <name evidence="2" type="ORF">PTTG_04126</name>
</gene>
<feature type="region of interest" description="Disordered" evidence="1">
    <location>
        <begin position="444"/>
        <end position="467"/>
    </location>
</feature>
<reference evidence="3" key="4">
    <citation type="submission" date="2025-05" db="UniProtKB">
        <authorList>
            <consortium name="EnsemblFungi"/>
        </authorList>
    </citation>
    <scope>IDENTIFICATION</scope>
    <source>
        <strain evidence="3">isolate 1-1 / race 1 (BBBD)</strain>
    </source>
</reference>
<reference evidence="2" key="2">
    <citation type="submission" date="2016-05" db="EMBL/GenBank/DDBJ databases">
        <title>Comparative analysis highlights variable genome content of wheat rusts and divergence of the mating loci.</title>
        <authorList>
            <person name="Cuomo C.A."/>
            <person name="Bakkeren G."/>
            <person name="Szabo L."/>
            <person name="Khalil H."/>
            <person name="Joly D."/>
            <person name="Goldberg J."/>
            <person name="Young S."/>
            <person name="Zeng Q."/>
            <person name="Fellers J."/>
        </authorList>
    </citation>
    <scope>NUCLEOTIDE SEQUENCE [LARGE SCALE GENOMIC DNA]</scope>
    <source>
        <strain evidence="2">1-1 BBBD Race 1</strain>
    </source>
</reference>
<dbReference type="AlphaFoldDB" id="A0A0C4ETJ7"/>
<feature type="compositionally biased region" description="Polar residues" evidence="1">
    <location>
        <begin position="77"/>
        <end position="116"/>
    </location>
</feature>
<accession>A0A0C4ETJ7</accession>
<evidence type="ECO:0000313" key="4">
    <source>
        <dbReference type="Proteomes" id="UP000005240"/>
    </source>
</evidence>
<keyword evidence="4" id="KW-1185">Reference proteome</keyword>
<dbReference type="OrthoDB" id="10567412at2759"/>
<evidence type="ECO:0000313" key="2">
    <source>
        <dbReference type="EMBL" id="OAV89520.1"/>
    </source>
</evidence>
<dbReference type="Proteomes" id="UP000005240">
    <property type="component" value="Unassembled WGS sequence"/>
</dbReference>
<organism evidence="2">
    <name type="scientific">Puccinia triticina (isolate 1-1 / race 1 (BBBD))</name>
    <name type="common">Brown leaf rust fungus</name>
    <dbReference type="NCBI Taxonomy" id="630390"/>
    <lineage>
        <taxon>Eukaryota</taxon>
        <taxon>Fungi</taxon>
        <taxon>Dikarya</taxon>
        <taxon>Basidiomycota</taxon>
        <taxon>Pucciniomycotina</taxon>
        <taxon>Pucciniomycetes</taxon>
        <taxon>Pucciniales</taxon>
        <taxon>Pucciniaceae</taxon>
        <taxon>Puccinia</taxon>
    </lineage>
</organism>
<evidence type="ECO:0000256" key="1">
    <source>
        <dbReference type="SAM" id="MobiDB-lite"/>
    </source>
</evidence>
<protein>
    <recommendedName>
        <fullName evidence="5">Retrotransposon gag domain-containing protein</fullName>
    </recommendedName>
</protein>
<dbReference type="VEuPathDB" id="FungiDB:PTTG_04126"/>
<feature type="compositionally biased region" description="Polar residues" evidence="1">
    <location>
        <begin position="35"/>
        <end position="62"/>
    </location>
</feature>